<protein>
    <submittedName>
        <fullName evidence="1">Uncharacterized protein</fullName>
    </submittedName>
</protein>
<evidence type="ECO:0000313" key="1">
    <source>
        <dbReference type="EMBL" id="KAH6635833.1"/>
    </source>
</evidence>
<evidence type="ECO:0000313" key="2">
    <source>
        <dbReference type="Proteomes" id="UP000724584"/>
    </source>
</evidence>
<proteinExistence type="predicted"/>
<gene>
    <name evidence="1" type="ORF">F5144DRAFT_591165</name>
</gene>
<name>A0ACB7PC19_9PEZI</name>
<keyword evidence="2" id="KW-1185">Reference proteome</keyword>
<sequence length="490" mass="55943">MAVLDFPGKHEELNKNQQSTLRHEFYPPLILLESLNQVCPRGSRRTPSDGPQNEHQSTEERFQTLVNKLAQICDFEPKGNTVSALAVIIHNGQLSYVLASNRRGTGAMNKARAGLQAILNILKDSVEKRTDDSDEVMEKRLMREILIWNTVRVRSYLTSLEKELQKCIAKCDTTEQGNNAKQELQRLAAFLPDVKDGQKSDIYIESTMRCIAAIQTSRESHLPTWRYIEAGAVADDTMAKGGCWSALQHSAGRLLSYRYAAHSLVNARHIWAETDLFRDFVIQTVRSSDPNGKAGTLKPETVEDILNRAPNATKAQRKTYRQHAAELQVYDLNAKLEQQWDRKLEPIVHAEMLLHEWLSRTEGGTQSHRFFNGWRYIGTSKPVCKLCTDYFDIISTPVRFRPGHPNTYLNWRLPDIYVENKDPVTVDRAKADWNSTLDEMKKRIYAALLRVLQDKVSGKKPNDSNTYSERITTGDPDYISKWLGKIQINN</sequence>
<reference evidence="1 2" key="1">
    <citation type="journal article" date="2021" name="Nat. Commun.">
        <title>Genetic determinants of endophytism in the Arabidopsis root mycobiome.</title>
        <authorList>
            <person name="Mesny F."/>
            <person name="Miyauchi S."/>
            <person name="Thiergart T."/>
            <person name="Pickel B."/>
            <person name="Atanasova L."/>
            <person name="Karlsson M."/>
            <person name="Huettel B."/>
            <person name="Barry K.W."/>
            <person name="Haridas S."/>
            <person name="Chen C."/>
            <person name="Bauer D."/>
            <person name="Andreopoulos W."/>
            <person name="Pangilinan J."/>
            <person name="LaButti K."/>
            <person name="Riley R."/>
            <person name="Lipzen A."/>
            <person name="Clum A."/>
            <person name="Drula E."/>
            <person name="Henrissat B."/>
            <person name="Kohler A."/>
            <person name="Grigoriev I.V."/>
            <person name="Martin F.M."/>
            <person name="Hacquard S."/>
        </authorList>
    </citation>
    <scope>NUCLEOTIDE SEQUENCE [LARGE SCALE GENOMIC DNA]</scope>
    <source>
        <strain evidence="1 2">MPI-SDFR-AT-0079</strain>
    </source>
</reference>
<organism evidence="1 2">
    <name type="scientific">Chaetomium tenue</name>
    <dbReference type="NCBI Taxonomy" id="1854479"/>
    <lineage>
        <taxon>Eukaryota</taxon>
        <taxon>Fungi</taxon>
        <taxon>Dikarya</taxon>
        <taxon>Ascomycota</taxon>
        <taxon>Pezizomycotina</taxon>
        <taxon>Sordariomycetes</taxon>
        <taxon>Sordariomycetidae</taxon>
        <taxon>Sordariales</taxon>
        <taxon>Chaetomiaceae</taxon>
        <taxon>Chaetomium</taxon>
    </lineage>
</organism>
<comment type="caution">
    <text evidence="1">The sequence shown here is derived from an EMBL/GenBank/DDBJ whole genome shotgun (WGS) entry which is preliminary data.</text>
</comment>
<accession>A0ACB7PC19</accession>
<dbReference type="Proteomes" id="UP000724584">
    <property type="component" value="Unassembled WGS sequence"/>
</dbReference>
<dbReference type="EMBL" id="JAGIZQ010000003">
    <property type="protein sequence ID" value="KAH6635833.1"/>
    <property type="molecule type" value="Genomic_DNA"/>
</dbReference>